<sequence length="665" mass="72469">MKWWRNTRDALIRRTPIVPQLSALDCGTAALATVLKNYGIEAAYFDLFDEAGTSRDGTSISGLLNAAKAHGLDATARRCSALEALTAPCPSIVFWGGGHFVVLEGTIGNRIAINDPQSGRRLVSKSEFGNLFAGRLIEFSPDKVTLSSHRSRSWHWGRLSRPVAFAAVLSLIGLAFGLIGWMQPKPGLIDPSLVMMRNGLIVAFAGFIALAVLGIILPKEVSESSDAAGDTAVLPLNLLQLMPSGFFLPKLRETRLISFIGWLSCGLIMPIAIVGIVHEHSAWISVLVIVLLLALLKIFAQQKHLARTAIASTGLLRLRAQFSEIFTNTDELRLLLRNKAFTSTFCDWQKRRFREVQRLSNLQMLKCVCLGLVGALAIAVSMISDQANVYVGWLGLSSFSLLAASVLVFIGQSSQIDPTRQRAIAQTIGTYSFGYGHQEPTEVKKPKDAGLQMRDVTFGFDPNAPPILSGLSLSLALRDIVAVTGPKASGKTSLARLAADQYLPSKGHVTFETSSKQPARVSYLSEDSVLLGSIEDIPDDLIEEFGISEFLDRDGSRPPELYDLMATISRGERQRLSIAYCLSQEPDLLVLDNAMTCIAPADFAQIIRTLRKRGVTCLILSNQWPLLRLCDRVELLKSGRLKSLGAPKEYASYDALLTAAIGTKT</sequence>
<keyword evidence="8" id="KW-0378">Hydrolase</keyword>
<feature type="transmembrane region" description="Helical" evidence="5">
    <location>
        <begin position="364"/>
        <end position="384"/>
    </location>
</feature>
<dbReference type="GO" id="GO:0034040">
    <property type="term" value="F:ATPase-coupled lipid transmembrane transporter activity"/>
    <property type="evidence" value="ECO:0007669"/>
    <property type="project" value="TreeGrafter"/>
</dbReference>
<dbReference type="GO" id="GO:0006508">
    <property type="term" value="P:proteolysis"/>
    <property type="evidence" value="ECO:0007669"/>
    <property type="project" value="InterPro"/>
</dbReference>
<feature type="transmembrane region" description="Helical" evidence="5">
    <location>
        <begin position="194"/>
        <end position="217"/>
    </location>
</feature>
<gene>
    <name evidence="8" type="primary">lagD_2</name>
    <name evidence="8" type="ORF">RUM8411_02660</name>
</gene>
<feature type="transmembrane region" description="Helical" evidence="5">
    <location>
        <begin position="282"/>
        <end position="300"/>
    </location>
</feature>
<dbReference type="PROSITE" id="PS50990">
    <property type="entry name" value="PEPTIDASE_C39"/>
    <property type="match status" value="1"/>
</dbReference>
<dbReference type="InterPro" id="IPR036640">
    <property type="entry name" value="ABC1_TM_sf"/>
</dbReference>
<evidence type="ECO:0000259" key="6">
    <source>
        <dbReference type="PROSITE" id="PS50893"/>
    </source>
</evidence>
<evidence type="ECO:0000259" key="7">
    <source>
        <dbReference type="PROSITE" id="PS50990"/>
    </source>
</evidence>
<feature type="domain" description="ABC transporter" evidence="6">
    <location>
        <begin position="451"/>
        <end position="663"/>
    </location>
</feature>
<name>A0A1X6ZKW3_9RHOB</name>
<dbReference type="OrthoDB" id="9808328at2"/>
<dbReference type="EMBL" id="FWFP01000007">
    <property type="protein sequence ID" value="SLN54867.1"/>
    <property type="molecule type" value="Genomic_DNA"/>
</dbReference>
<dbReference type="PANTHER" id="PTHR24221:SF248">
    <property type="entry name" value="ABC TRANSPORTER TRANSMEMBRANE REGION"/>
    <property type="match status" value="1"/>
</dbReference>
<protein>
    <submittedName>
        <fullName evidence="8">Lactococcin-G-processing and transport ATP-binding protein LagD</fullName>
        <ecNumber evidence="8">3.4.22.-</ecNumber>
    </submittedName>
</protein>
<feature type="transmembrane region" description="Helical" evidence="5">
    <location>
        <begin position="162"/>
        <end position="182"/>
    </location>
</feature>
<dbReference type="Pfam" id="PF03412">
    <property type="entry name" value="Peptidase_C39"/>
    <property type="match status" value="1"/>
</dbReference>
<evidence type="ECO:0000313" key="8">
    <source>
        <dbReference type="EMBL" id="SLN54867.1"/>
    </source>
</evidence>
<dbReference type="PROSITE" id="PS50893">
    <property type="entry name" value="ABC_TRANSPORTER_2"/>
    <property type="match status" value="1"/>
</dbReference>
<accession>A0A1X6ZKW3</accession>
<keyword evidence="8" id="KW-0067">ATP-binding</keyword>
<dbReference type="RefSeq" id="WP_159453895.1">
    <property type="nucleotide sequence ID" value="NZ_FWFP01000007.1"/>
</dbReference>
<proteinExistence type="predicted"/>
<dbReference type="AlphaFoldDB" id="A0A1X6ZKW3"/>
<dbReference type="GO" id="GO:0008233">
    <property type="term" value="F:peptidase activity"/>
    <property type="evidence" value="ECO:0007669"/>
    <property type="project" value="InterPro"/>
</dbReference>
<feature type="domain" description="Peptidase C39" evidence="7">
    <location>
        <begin position="20"/>
        <end position="139"/>
    </location>
</feature>
<keyword evidence="3 5" id="KW-1133">Transmembrane helix</keyword>
<feature type="transmembrane region" description="Helical" evidence="5">
    <location>
        <begin position="256"/>
        <end position="276"/>
    </location>
</feature>
<dbReference type="GO" id="GO:0005524">
    <property type="term" value="F:ATP binding"/>
    <property type="evidence" value="ECO:0007669"/>
    <property type="project" value="UniProtKB-KW"/>
</dbReference>
<evidence type="ECO:0000256" key="2">
    <source>
        <dbReference type="ARBA" id="ARBA00022692"/>
    </source>
</evidence>
<dbReference type="GO" id="GO:0005886">
    <property type="term" value="C:plasma membrane"/>
    <property type="evidence" value="ECO:0007669"/>
    <property type="project" value="UniProtKB-SubCell"/>
</dbReference>
<keyword evidence="9" id="KW-1185">Reference proteome</keyword>
<dbReference type="InterPro" id="IPR039421">
    <property type="entry name" value="Type_1_exporter"/>
</dbReference>
<evidence type="ECO:0000256" key="4">
    <source>
        <dbReference type="ARBA" id="ARBA00023136"/>
    </source>
</evidence>
<organism evidence="8 9">
    <name type="scientific">Ruegeria meonggei</name>
    <dbReference type="NCBI Taxonomy" id="1446476"/>
    <lineage>
        <taxon>Bacteria</taxon>
        <taxon>Pseudomonadati</taxon>
        <taxon>Pseudomonadota</taxon>
        <taxon>Alphaproteobacteria</taxon>
        <taxon>Rhodobacterales</taxon>
        <taxon>Roseobacteraceae</taxon>
        <taxon>Ruegeria</taxon>
    </lineage>
</organism>
<keyword evidence="8" id="KW-0547">Nucleotide-binding</keyword>
<dbReference type="Gene3D" id="3.40.50.300">
    <property type="entry name" value="P-loop containing nucleotide triphosphate hydrolases"/>
    <property type="match status" value="1"/>
</dbReference>
<evidence type="ECO:0000256" key="1">
    <source>
        <dbReference type="ARBA" id="ARBA00004651"/>
    </source>
</evidence>
<dbReference type="Gene3D" id="3.90.70.10">
    <property type="entry name" value="Cysteine proteinases"/>
    <property type="match status" value="1"/>
</dbReference>
<feature type="transmembrane region" description="Helical" evidence="5">
    <location>
        <begin position="390"/>
        <end position="410"/>
    </location>
</feature>
<dbReference type="InterPro" id="IPR005074">
    <property type="entry name" value="Peptidase_C39"/>
</dbReference>
<dbReference type="InterPro" id="IPR003439">
    <property type="entry name" value="ABC_transporter-like_ATP-bd"/>
</dbReference>
<comment type="subcellular location">
    <subcellularLocation>
        <location evidence="1">Cell membrane</location>
        <topology evidence="1">Multi-pass membrane protein</topology>
    </subcellularLocation>
</comment>
<dbReference type="InterPro" id="IPR027417">
    <property type="entry name" value="P-loop_NTPase"/>
</dbReference>
<dbReference type="SUPFAM" id="SSF90123">
    <property type="entry name" value="ABC transporter transmembrane region"/>
    <property type="match status" value="1"/>
</dbReference>
<dbReference type="GO" id="GO:0016887">
    <property type="term" value="F:ATP hydrolysis activity"/>
    <property type="evidence" value="ECO:0007669"/>
    <property type="project" value="InterPro"/>
</dbReference>
<dbReference type="Pfam" id="PF00005">
    <property type="entry name" value="ABC_tran"/>
    <property type="match status" value="1"/>
</dbReference>
<evidence type="ECO:0000256" key="5">
    <source>
        <dbReference type="SAM" id="Phobius"/>
    </source>
</evidence>
<evidence type="ECO:0000313" key="9">
    <source>
        <dbReference type="Proteomes" id="UP000193778"/>
    </source>
</evidence>
<dbReference type="EC" id="3.4.22.-" evidence="8"/>
<dbReference type="PANTHER" id="PTHR24221">
    <property type="entry name" value="ATP-BINDING CASSETTE SUB-FAMILY B"/>
    <property type="match status" value="1"/>
</dbReference>
<dbReference type="Proteomes" id="UP000193778">
    <property type="component" value="Unassembled WGS sequence"/>
</dbReference>
<dbReference type="SUPFAM" id="SSF52540">
    <property type="entry name" value="P-loop containing nucleoside triphosphate hydrolases"/>
    <property type="match status" value="1"/>
</dbReference>
<keyword evidence="2 5" id="KW-0812">Transmembrane</keyword>
<keyword evidence="4 5" id="KW-0472">Membrane</keyword>
<evidence type="ECO:0000256" key="3">
    <source>
        <dbReference type="ARBA" id="ARBA00022989"/>
    </source>
</evidence>
<reference evidence="9" key="1">
    <citation type="submission" date="2017-03" db="EMBL/GenBank/DDBJ databases">
        <authorList>
            <person name="Rodrigo-Torres L."/>
            <person name="Arahal R.D."/>
            <person name="Lucena T."/>
        </authorList>
    </citation>
    <scope>NUCLEOTIDE SEQUENCE [LARGE SCALE GENOMIC DNA]</scope>
    <source>
        <strain evidence="9">CECT 8411</strain>
    </source>
</reference>